<name>A0A1M5PJ19_9RHOB</name>
<sequence length="205" mass="23214">MGCQMTDQEVSTNAEAEEETFYGLSCDPDILEKLLLAIIRANTDDKSEESDAIRLNKAMHSLVGKSASKYAVTNDADYKALRYMGELLHRDECNRDMHKIKHYNSPNPPDVPKVRTPHALAFVAAKQFAPHAYDEEDIIRMANRLREKFNGTYYKKSKSRPKINSAMTFKYMAVEHDGAVESVEFQALEKICAVLAKHGVKTKLK</sequence>
<accession>A0A1M5PJ19</accession>
<dbReference type="STRING" id="870908.SAMN04488044_1838"/>
<protein>
    <submittedName>
        <fullName evidence="1">Uncharacterized protein</fullName>
    </submittedName>
</protein>
<proteinExistence type="predicted"/>
<evidence type="ECO:0000313" key="2">
    <source>
        <dbReference type="Proteomes" id="UP000184211"/>
    </source>
</evidence>
<reference evidence="2" key="1">
    <citation type="submission" date="2016-11" db="EMBL/GenBank/DDBJ databases">
        <authorList>
            <person name="Varghese N."/>
            <person name="Submissions S."/>
        </authorList>
    </citation>
    <scope>NUCLEOTIDE SEQUENCE [LARGE SCALE GENOMIC DNA]</scope>
    <source>
        <strain evidence="2">DSM 28223</strain>
    </source>
</reference>
<keyword evidence="2" id="KW-1185">Reference proteome</keyword>
<organism evidence="1 2">
    <name type="scientific">Cognatishimia maritima</name>
    <dbReference type="NCBI Taxonomy" id="870908"/>
    <lineage>
        <taxon>Bacteria</taxon>
        <taxon>Pseudomonadati</taxon>
        <taxon>Pseudomonadota</taxon>
        <taxon>Alphaproteobacteria</taxon>
        <taxon>Rhodobacterales</taxon>
        <taxon>Paracoccaceae</taxon>
        <taxon>Cognatishimia</taxon>
    </lineage>
</organism>
<dbReference type="EMBL" id="FQWM01000002">
    <property type="protein sequence ID" value="SHH01748.1"/>
    <property type="molecule type" value="Genomic_DNA"/>
</dbReference>
<dbReference type="Proteomes" id="UP000184211">
    <property type="component" value="Unassembled WGS sequence"/>
</dbReference>
<dbReference type="AlphaFoldDB" id="A0A1M5PJ19"/>
<gene>
    <name evidence="1" type="ORF">SAMN04488044_1838</name>
</gene>
<evidence type="ECO:0000313" key="1">
    <source>
        <dbReference type="EMBL" id="SHH01748.1"/>
    </source>
</evidence>